<gene>
    <name evidence="1" type="ORF">K437DRAFT_33282</name>
</gene>
<evidence type="ECO:0000313" key="2">
    <source>
        <dbReference type="Proteomes" id="UP000027361"/>
    </source>
</evidence>
<keyword evidence="2" id="KW-1185">Reference proteome</keyword>
<dbReference type="HOGENOM" id="CLU_1587640_0_0_1"/>
<name>A0A066WNF0_TILAU</name>
<protein>
    <submittedName>
        <fullName evidence="1">Uncharacterized protein</fullName>
    </submittedName>
</protein>
<evidence type="ECO:0000313" key="1">
    <source>
        <dbReference type="EMBL" id="KDN52155.1"/>
    </source>
</evidence>
<dbReference type="InParanoid" id="A0A066WNF0"/>
<dbReference type="AlphaFoldDB" id="A0A066WNF0"/>
<proteinExistence type="predicted"/>
<dbReference type="GeneID" id="25267385"/>
<dbReference type="EMBL" id="JMSN01000013">
    <property type="protein sequence ID" value="KDN52155.1"/>
    <property type="molecule type" value="Genomic_DNA"/>
</dbReference>
<dbReference type="Proteomes" id="UP000027361">
    <property type="component" value="Unassembled WGS sequence"/>
</dbReference>
<sequence>MLQSPYPPGHDNGDAQYVQNCGFRGGPSPCAEDAPNQTQSSTGTGRPIARTLRLGLVHGHDIFSMRDIRLAVGLCWNYLLLSTSTLQPCSLVRPCVQAARPMMFLTLINYIADIWPVRYSASQYTMSTLWPPACGRIPIAASNVVRSTMRTYIHFGRLVHAGANAVPT</sequence>
<organism evidence="1 2">
    <name type="scientific">Tilletiaria anomala (strain ATCC 24038 / CBS 436.72 / UBC 951)</name>
    <dbReference type="NCBI Taxonomy" id="1037660"/>
    <lineage>
        <taxon>Eukaryota</taxon>
        <taxon>Fungi</taxon>
        <taxon>Dikarya</taxon>
        <taxon>Basidiomycota</taxon>
        <taxon>Ustilaginomycotina</taxon>
        <taxon>Exobasidiomycetes</taxon>
        <taxon>Georgefischeriales</taxon>
        <taxon>Tilletiariaceae</taxon>
        <taxon>Tilletiaria</taxon>
    </lineage>
</organism>
<accession>A0A066WNF0</accession>
<comment type="caution">
    <text evidence="1">The sequence shown here is derived from an EMBL/GenBank/DDBJ whole genome shotgun (WGS) entry which is preliminary data.</text>
</comment>
<reference evidence="1 2" key="1">
    <citation type="submission" date="2014-05" db="EMBL/GenBank/DDBJ databases">
        <title>Draft genome sequence of a rare smut relative, Tilletiaria anomala UBC 951.</title>
        <authorList>
            <consortium name="DOE Joint Genome Institute"/>
            <person name="Toome M."/>
            <person name="Kuo A."/>
            <person name="Henrissat B."/>
            <person name="Lipzen A."/>
            <person name="Tritt A."/>
            <person name="Yoshinaga Y."/>
            <person name="Zane M."/>
            <person name="Barry K."/>
            <person name="Grigoriev I.V."/>
            <person name="Spatafora J.W."/>
            <person name="Aimea M.C."/>
        </authorList>
    </citation>
    <scope>NUCLEOTIDE SEQUENCE [LARGE SCALE GENOMIC DNA]</scope>
    <source>
        <strain evidence="1 2">UBC 951</strain>
    </source>
</reference>
<dbReference type="RefSeq" id="XP_013244969.1">
    <property type="nucleotide sequence ID" value="XM_013389515.1"/>
</dbReference>